<evidence type="ECO:0000256" key="4">
    <source>
        <dbReference type="ARBA" id="ARBA00017172"/>
    </source>
</evidence>
<dbReference type="Pfam" id="PF00456">
    <property type="entry name" value="Transketolase_N"/>
    <property type="match status" value="1"/>
</dbReference>
<accession>A0A2Z4J982</accession>
<evidence type="ECO:0000313" key="10">
    <source>
        <dbReference type="EMBL" id="AWW41762.1"/>
    </source>
</evidence>
<dbReference type="Pfam" id="PF17831">
    <property type="entry name" value="PDH_E1_M"/>
    <property type="match status" value="1"/>
</dbReference>
<feature type="domain" description="Transketolase-like pyrimidine-binding" evidence="9">
    <location>
        <begin position="419"/>
        <end position="623"/>
    </location>
</feature>
<dbReference type="GO" id="GO:0004739">
    <property type="term" value="F:pyruvate dehydrogenase (acetyl-transferring) activity"/>
    <property type="evidence" value="ECO:0007669"/>
    <property type="project" value="UniProtKB-EC"/>
</dbReference>
<evidence type="ECO:0000256" key="3">
    <source>
        <dbReference type="ARBA" id="ARBA00007131"/>
    </source>
</evidence>
<dbReference type="Gene3D" id="3.40.50.970">
    <property type="match status" value="2"/>
</dbReference>
<protein>
    <recommendedName>
        <fullName evidence="4">Pyruvate dehydrogenase E1 component</fullName>
    </recommendedName>
</protein>
<evidence type="ECO:0000256" key="1">
    <source>
        <dbReference type="ARBA" id="ARBA00001946"/>
    </source>
</evidence>
<keyword evidence="7" id="KW-0479">Metal-binding</keyword>
<feature type="region of interest" description="Disordered" evidence="8">
    <location>
        <begin position="396"/>
        <end position="420"/>
    </location>
</feature>
<keyword evidence="10" id="KW-0670">Pyruvate</keyword>
<reference evidence="10 11" key="1">
    <citation type="journal article" date="2019" name="Int. J. Syst. Evol. Microbiol.">
        <title>Streptomyces cadmiisoli sp. nov., a novel actinomycete isolated from cadmium-contaminated soil.</title>
        <authorList>
            <person name="Li K."/>
            <person name="Tang X."/>
            <person name="Zhao J."/>
            <person name="Guo Y."/>
            <person name="Tang Y."/>
            <person name="Gao J."/>
        </authorList>
    </citation>
    <scope>NUCLEOTIDE SEQUENCE [LARGE SCALE GENOMIC DNA]</scope>
    <source>
        <strain evidence="10 11">ZFG47</strain>
    </source>
</reference>
<evidence type="ECO:0000256" key="7">
    <source>
        <dbReference type="PIRSR" id="PIRSR000156-1"/>
    </source>
</evidence>
<dbReference type="Pfam" id="PF22613">
    <property type="entry name" value="Transketolase_C_1"/>
    <property type="match status" value="1"/>
</dbReference>
<dbReference type="Gene3D" id="3.40.50.920">
    <property type="match status" value="1"/>
</dbReference>
<dbReference type="PIRSF" id="PIRSF000156">
    <property type="entry name" value="Pyruvate_dh_E1"/>
    <property type="match status" value="1"/>
</dbReference>
<name>A0A2Z4J982_9ACTN</name>
<dbReference type="InterPro" id="IPR055152">
    <property type="entry name" value="Transketolase-like_C_2"/>
</dbReference>
<sequence>MVPDAEPRTAKGADRVAARQQEIAALEAVEQRLLWLSASMVDHANRVRPNPSGMKVGGHQASSASMTSIMTALWFHALRPQDRVSVKPHASPVLHAVNYLLGELDESYLTTLRTFGGLQSYPSRSKDPDPVDYSTGSVGIGATAPLWGALARRFVEARFGGAGTGRQYSLLGDAELDEGAIWEAVQDPMVPRLGEAVWVVDLNRQSLDRVVPGIAAERLQGMFAAAGWQVITLKYGYLLEKLFTRPGGDSLRARIDAMGNPEYQRLLRCAPERLRERLPGTGSTAAPIAGLIATLDDAELTSALRNLGGHDIHALTDAFDSVDDTRPTVIFAYTIKGRGLPVEGHPQNHSSLLTGDQMTALAERLGTDPVRPWARFPEGSPEASLCTRTAERLRRPAHPLTSPPAVPADLGRPAPRGTGTTQQALGRVLLDLTRRAPEAAEAIVTVSPDVSSSTNLGGWLNKVGVWSPVDVPDWFADDSETILHWRERPTGQHMELGIAETNLAGLLGELGATWSRWGRPLLPIGVVYDPFVNRALEPWSFGMYAGGQSILVGTPSGVTLAPEGGAHQSVTTPSLGIEQPGCVAYEPAFAIDTEWCLLSALGNLGRPDGSSAYLRLSTRPVDQSAAAVPTDPAARERRRRQAVAGAYRLRQHERPVVTIAAMGALVPEALAAADRLAALGHGADVVCVTSADLLFRALLARRGQSDGPAWILDQVFPAERATPLVTVVDGHPHTLAFLGTIRNTPVTTLGVTRFGQSGSIEDVYRHHGIDTDSVVTAALDLVG</sequence>
<keyword evidence="11" id="KW-1185">Reference proteome</keyword>
<dbReference type="SMART" id="SM00861">
    <property type="entry name" value="Transket_pyr"/>
    <property type="match status" value="1"/>
</dbReference>
<dbReference type="AlphaFoldDB" id="A0A2Z4J982"/>
<dbReference type="InterPro" id="IPR041621">
    <property type="entry name" value="PDH_E1_M"/>
</dbReference>
<dbReference type="Proteomes" id="UP000249616">
    <property type="component" value="Chromosome"/>
</dbReference>
<dbReference type="SUPFAM" id="SSF52518">
    <property type="entry name" value="Thiamin diphosphate-binding fold (THDP-binding)"/>
    <property type="match status" value="2"/>
</dbReference>
<comment type="cofactor">
    <cofactor evidence="2">
        <name>thiamine diphosphate</name>
        <dbReference type="ChEBI" id="CHEBI:58937"/>
    </cofactor>
</comment>
<feature type="binding site" evidence="7">
    <location>
        <position position="173"/>
    </location>
    <ligand>
        <name>Mg(2+)</name>
        <dbReference type="ChEBI" id="CHEBI:18420"/>
    </ligand>
</feature>
<comment type="catalytic activity">
    <reaction evidence="6">
        <text>N(6)-[(R)-lipoyl]-L-lysyl-[protein] + pyruvate + H(+) = N(6)-[(R)-S(8)-acetyldihydrolipoyl]-L-lysyl-[protein] + CO2</text>
        <dbReference type="Rhea" id="RHEA:19189"/>
        <dbReference type="Rhea" id="RHEA-COMP:10474"/>
        <dbReference type="Rhea" id="RHEA-COMP:10478"/>
        <dbReference type="ChEBI" id="CHEBI:15361"/>
        <dbReference type="ChEBI" id="CHEBI:15378"/>
        <dbReference type="ChEBI" id="CHEBI:16526"/>
        <dbReference type="ChEBI" id="CHEBI:83099"/>
        <dbReference type="ChEBI" id="CHEBI:83111"/>
        <dbReference type="EC" id="1.2.4.1"/>
    </reaction>
</comment>
<dbReference type="InterPro" id="IPR051157">
    <property type="entry name" value="PDH/Transketolase"/>
</dbReference>
<gene>
    <name evidence="10" type="ORF">DN051_38250</name>
</gene>
<feature type="binding site" evidence="7">
    <location>
        <position position="203"/>
    </location>
    <ligand>
        <name>Mg(2+)</name>
        <dbReference type="ChEBI" id="CHEBI:18420"/>
    </ligand>
</feature>
<evidence type="ECO:0000259" key="9">
    <source>
        <dbReference type="SMART" id="SM00861"/>
    </source>
</evidence>
<feature type="binding site" evidence="7">
    <location>
        <position position="205"/>
    </location>
    <ligand>
        <name>Mg(2+)</name>
        <dbReference type="ChEBI" id="CHEBI:18420"/>
    </ligand>
</feature>
<evidence type="ECO:0000256" key="8">
    <source>
        <dbReference type="SAM" id="MobiDB-lite"/>
    </source>
</evidence>
<dbReference type="SUPFAM" id="SSF52922">
    <property type="entry name" value="TK C-terminal domain-like"/>
    <property type="match status" value="1"/>
</dbReference>
<dbReference type="KEGG" id="scad:DN051_38250"/>
<evidence type="ECO:0000256" key="6">
    <source>
        <dbReference type="ARBA" id="ARBA00051231"/>
    </source>
</evidence>
<dbReference type="InterPro" id="IPR005474">
    <property type="entry name" value="Transketolase_N"/>
</dbReference>
<dbReference type="GO" id="GO:0000287">
    <property type="term" value="F:magnesium ion binding"/>
    <property type="evidence" value="ECO:0007669"/>
    <property type="project" value="UniProtKB-ARBA"/>
</dbReference>
<dbReference type="EMBL" id="CP030073">
    <property type="protein sequence ID" value="AWW41762.1"/>
    <property type="molecule type" value="Genomic_DNA"/>
</dbReference>
<evidence type="ECO:0000256" key="2">
    <source>
        <dbReference type="ARBA" id="ARBA00001964"/>
    </source>
</evidence>
<comment type="cofactor">
    <cofactor evidence="1 7">
        <name>Mg(2+)</name>
        <dbReference type="ChEBI" id="CHEBI:18420"/>
    </cofactor>
</comment>
<proteinExistence type="inferred from homology"/>
<dbReference type="RefSeq" id="WP_112441449.1">
    <property type="nucleotide sequence ID" value="NZ_CP030073.1"/>
</dbReference>
<evidence type="ECO:0000313" key="11">
    <source>
        <dbReference type="Proteomes" id="UP000249616"/>
    </source>
</evidence>
<keyword evidence="5" id="KW-0786">Thiamine pyrophosphate</keyword>
<dbReference type="PANTHER" id="PTHR43825:SF4">
    <property type="entry name" value="PYRUVATE DEHYDROGENASE E1 COMPONENT"/>
    <property type="match status" value="1"/>
</dbReference>
<dbReference type="InterPro" id="IPR004660">
    <property type="entry name" value="PDH_E1"/>
</dbReference>
<dbReference type="PANTHER" id="PTHR43825">
    <property type="entry name" value="PYRUVATE DEHYDROGENASE E1 COMPONENT"/>
    <property type="match status" value="1"/>
</dbReference>
<dbReference type="InterPro" id="IPR009014">
    <property type="entry name" value="Transketo_C/PFOR_II"/>
</dbReference>
<dbReference type="InterPro" id="IPR005475">
    <property type="entry name" value="Transketolase-like_Pyr-bd"/>
</dbReference>
<organism evidence="10 11">
    <name type="scientific">Streptomyces cadmiisoli</name>
    <dbReference type="NCBI Taxonomy" id="2184053"/>
    <lineage>
        <taxon>Bacteria</taxon>
        <taxon>Bacillati</taxon>
        <taxon>Actinomycetota</taxon>
        <taxon>Actinomycetes</taxon>
        <taxon>Kitasatosporales</taxon>
        <taxon>Streptomycetaceae</taxon>
        <taxon>Streptomyces</taxon>
        <taxon>Streptomyces aurantiacus group</taxon>
    </lineage>
</organism>
<evidence type="ECO:0000256" key="5">
    <source>
        <dbReference type="ARBA" id="ARBA00023052"/>
    </source>
</evidence>
<dbReference type="InterPro" id="IPR029061">
    <property type="entry name" value="THDP-binding"/>
</dbReference>
<comment type="similarity">
    <text evidence="3">Belongs to the transketolase family.</text>
</comment>
<keyword evidence="7" id="KW-0460">Magnesium</keyword>